<dbReference type="Proteomes" id="UP000696485">
    <property type="component" value="Unassembled WGS sequence"/>
</dbReference>
<keyword evidence="1" id="KW-0472">Membrane</keyword>
<evidence type="ECO:0000256" key="1">
    <source>
        <dbReference type="SAM" id="Phobius"/>
    </source>
</evidence>
<evidence type="ECO:0000313" key="2">
    <source>
        <dbReference type="EMBL" id="KAF9337444.1"/>
    </source>
</evidence>
<reference evidence="2" key="1">
    <citation type="journal article" date="2020" name="Fungal Divers.">
        <title>Resolving the Mortierellaceae phylogeny through synthesis of multi-gene phylogenetics and phylogenomics.</title>
        <authorList>
            <person name="Vandepol N."/>
            <person name="Liber J."/>
            <person name="Desiro A."/>
            <person name="Na H."/>
            <person name="Kennedy M."/>
            <person name="Barry K."/>
            <person name="Grigoriev I.V."/>
            <person name="Miller A.N."/>
            <person name="O'Donnell K."/>
            <person name="Stajich J.E."/>
            <person name="Bonito G."/>
        </authorList>
    </citation>
    <scope>NUCLEOTIDE SEQUENCE</scope>
    <source>
        <strain evidence="2">NVP1</strain>
    </source>
</reference>
<keyword evidence="1" id="KW-1133">Transmembrane helix</keyword>
<sequence length="69" mass="7530">MDAGARTHVAQTDDVPLAKIAGVLIVCFSLIAVMLYLGVQWILRVGKREHEEKIRKAQAVAVAASKKED</sequence>
<evidence type="ECO:0000313" key="3">
    <source>
        <dbReference type="Proteomes" id="UP000696485"/>
    </source>
</evidence>
<organism evidence="2 3">
    <name type="scientific">Podila minutissima</name>
    <dbReference type="NCBI Taxonomy" id="64525"/>
    <lineage>
        <taxon>Eukaryota</taxon>
        <taxon>Fungi</taxon>
        <taxon>Fungi incertae sedis</taxon>
        <taxon>Mucoromycota</taxon>
        <taxon>Mortierellomycotina</taxon>
        <taxon>Mortierellomycetes</taxon>
        <taxon>Mortierellales</taxon>
        <taxon>Mortierellaceae</taxon>
        <taxon>Podila</taxon>
    </lineage>
</organism>
<dbReference type="EMBL" id="JAAAUY010000026">
    <property type="protein sequence ID" value="KAF9337444.1"/>
    <property type="molecule type" value="Genomic_DNA"/>
</dbReference>
<dbReference type="AlphaFoldDB" id="A0A9P5VQI9"/>
<name>A0A9P5VQI9_9FUNG</name>
<protein>
    <submittedName>
        <fullName evidence="2">Uncharacterized protein</fullName>
    </submittedName>
</protein>
<gene>
    <name evidence="2" type="ORF">BG006_004678</name>
</gene>
<accession>A0A9P5VQI9</accession>
<proteinExistence type="predicted"/>
<keyword evidence="1" id="KW-0812">Transmembrane</keyword>
<comment type="caution">
    <text evidence="2">The sequence shown here is derived from an EMBL/GenBank/DDBJ whole genome shotgun (WGS) entry which is preliminary data.</text>
</comment>
<feature type="transmembrane region" description="Helical" evidence="1">
    <location>
        <begin position="20"/>
        <end position="43"/>
    </location>
</feature>
<keyword evidence="3" id="KW-1185">Reference proteome</keyword>